<dbReference type="GeneID" id="54412801"/>
<organism evidence="9 10">
    <name type="scientific">Dothidotthia symphoricarpi CBS 119687</name>
    <dbReference type="NCBI Taxonomy" id="1392245"/>
    <lineage>
        <taxon>Eukaryota</taxon>
        <taxon>Fungi</taxon>
        <taxon>Dikarya</taxon>
        <taxon>Ascomycota</taxon>
        <taxon>Pezizomycotina</taxon>
        <taxon>Dothideomycetes</taxon>
        <taxon>Pleosporomycetidae</taxon>
        <taxon>Pleosporales</taxon>
        <taxon>Dothidotthiaceae</taxon>
        <taxon>Dothidotthia</taxon>
    </lineage>
</organism>
<feature type="compositionally biased region" description="Acidic residues" evidence="7">
    <location>
        <begin position="1428"/>
        <end position="1439"/>
    </location>
</feature>
<evidence type="ECO:0000256" key="4">
    <source>
        <dbReference type="ARBA" id="ARBA00022895"/>
    </source>
</evidence>
<feature type="region of interest" description="Disordered" evidence="7">
    <location>
        <begin position="1315"/>
        <end position="1342"/>
    </location>
</feature>
<feature type="compositionally biased region" description="Polar residues" evidence="7">
    <location>
        <begin position="1330"/>
        <end position="1340"/>
    </location>
</feature>
<gene>
    <name evidence="9" type="ORF">P153DRAFT_422439</name>
</gene>
<evidence type="ECO:0000259" key="8">
    <source>
        <dbReference type="Pfam" id="PF12231"/>
    </source>
</evidence>
<keyword evidence="6" id="KW-0131">Cell cycle</keyword>
<dbReference type="EMBL" id="ML977504">
    <property type="protein sequence ID" value="KAF2130577.1"/>
    <property type="molecule type" value="Genomic_DNA"/>
</dbReference>
<feature type="compositionally biased region" description="Basic residues" evidence="7">
    <location>
        <begin position="1496"/>
        <end position="1512"/>
    </location>
</feature>
<reference evidence="9" key="1">
    <citation type="journal article" date="2020" name="Stud. Mycol.">
        <title>101 Dothideomycetes genomes: a test case for predicting lifestyles and emergence of pathogens.</title>
        <authorList>
            <person name="Haridas S."/>
            <person name="Albert R."/>
            <person name="Binder M."/>
            <person name="Bloem J."/>
            <person name="Labutti K."/>
            <person name="Salamov A."/>
            <person name="Andreopoulos B."/>
            <person name="Baker S."/>
            <person name="Barry K."/>
            <person name="Bills G."/>
            <person name="Bluhm B."/>
            <person name="Cannon C."/>
            <person name="Castanera R."/>
            <person name="Culley D."/>
            <person name="Daum C."/>
            <person name="Ezra D."/>
            <person name="Gonzalez J."/>
            <person name="Henrissat B."/>
            <person name="Kuo A."/>
            <person name="Liang C."/>
            <person name="Lipzen A."/>
            <person name="Lutzoni F."/>
            <person name="Magnuson J."/>
            <person name="Mondo S."/>
            <person name="Nolan M."/>
            <person name="Ohm R."/>
            <person name="Pangilinan J."/>
            <person name="Park H.-J."/>
            <person name="Ramirez L."/>
            <person name="Alfaro M."/>
            <person name="Sun H."/>
            <person name="Tritt A."/>
            <person name="Yoshinaga Y."/>
            <person name="Zwiers L.-H."/>
            <person name="Turgeon B."/>
            <person name="Goodwin S."/>
            <person name="Spatafora J."/>
            <person name="Crous P."/>
            <person name="Grigoriev I."/>
        </authorList>
    </citation>
    <scope>NUCLEOTIDE SEQUENCE</scope>
    <source>
        <strain evidence="9">CBS 119687</strain>
    </source>
</reference>
<sequence length="1740" mass="193021">MVSKLESLSVRPPTPPKDIEENDKDADETLQFLEDPFGEKPTLPKLALPKKTLLNTPLQSPSSEIDIPSSLASAKKRVIFQLTACTSPQKKAVAQSWTPTRSSPLRPLPHLRGLKPLRSILKPSDAASTPPPTDDGASADKFTTFADMLESIVKQLAQGERSSRLDAYHSLQRTMQAYEKVPDEQALKNKMSLLTQFMRRDIQAVSQTGTGPDSQLIGQALKLLLALLRTPDLITVMNEDFCAFVMDRSIQVAADASMPKLVVNTHLAVLMQQNFRPRTMTPIRVEKVMDVLDTIHERVSGFSVQAYRLRIYRKMIQQRPEIMIKHTERWFKHTVKALLSGQKDINQSALDTALSAAKTIGHDRLVTKSVLSVLNRARSDGETFAKLIAQELEKMLDGDNASMVPQIWSAVTGLLRDGMQPGMFAALGDWLKVFEKCIRSEKDAVKVPTNVALCFLLYAVNLSPSTSDTWTKMLHDILRQQLQRRVKKPEREATTSAYITLLYYALRPTASHEQLDRYWREYVATFWTPLVNLSPSTYALVACRIVSALLDGSRKPWNEQRVLEIRSQFMVQRAELPLLDPRWVRKSLPTVLSLVETLLDATPWSTNENEEDQPVKTMWLAVLKSLVEASSKEVMASSETKDAMAHIVNLLRRVWDRHTAQLALPQQKEDSWADKFCFLIETVIQKLGAFQFADKSLTRNGEDDFEVASTPSVRSRQNGPRISPLLYFVDLLINQSEGKLPDDVRLRAMKLILEPCFNIQNTRQSKLELLRDCSATVDGSLRAVVALNFWAQIAALLKSSFQERASDTNEHVSRPLGKEYEVVVEILGLGSTYILNRPRGQEVLVSFVDTVRREAGDGALVLAVVEKVSECVLKRVADDDKTSCLPYASILLRNLPANMSRRVLDQARQKLWPSSPGVGRNADFDPYNHLYGAVVSTGLAAYRDLNSEDLESTKDFVAALGASIHNCTTSLLAVYLRKTQDVIRLWVEDPEKKMQTREQPMKILHKEVVNLWREVSKAIERLPRKDGQILSHLESLITAGFVSRRRSIANVSITTWNTTFGKEESLRYPARLEQALRRLYNTVDLLLPSLDIQKGDSNDEISFYDSDTSAEAVRSTFKSPRVKASPFKIARSARKSKPGSPAVPTPGSKRTPGRQTPKVRLRHDNSQVQFEAIVSSPSNPFNQESQVLTERQKEVLERHRLAGGLFADMRAVSPEDTAPSPMQFHSDAPSADELPPRKSRVTPMKTLAGMGPMDAYLGSSPTPHARRSRQHIVSDDTSVATPTAIRTVQHADDNDDLGSSPPHIAKEVGSRMRKLSSGIPGEDVVEDSFGQRQPDSSYSMSFDEGTTIDEIALSDAIAAEDLMDYDFPTDITMSEPPSSAIDLQVTAQLDADIQAHVDATQQGDEASQESYVGVVDNGSDPRISLVDADQDGDDTEVEDSQARAVNKESEFDTSGTSRVDDSFTKPSSERGTPKNQSIRRSSRHSAVASPTPSPSGKKRKQGSAKQGKKGKKSRTEEIRETETPSKHPAPAAEAEADEETNDGDTILDTIVVEVPSPSTNKSKKRKLRSDSMSSQPDSPVVVPGSSRKRSMLRSQSSLSQVENSQDVFVRDSPAPKRARQAAHQDVSEAKSSTTKRLSHVQVAAPSKPTISTATTSPQDDTATPPPAQDTPVTATPSQSFAERVILSPRSIINQLRNLKDYLFNAPSLVLGSEEERQIDDALFDIRRSVHAAGRRGEGDA</sequence>
<keyword evidence="4" id="KW-0779">Telomere</keyword>
<feature type="compositionally biased region" description="Basic and acidic residues" evidence="7">
    <location>
        <begin position="1458"/>
        <end position="1472"/>
    </location>
</feature>
<dbReference type="Proteomes" id="UP000799771">
    <property type="component" value="Unassembled WGS sequence"/>
</dbReference>
<evidence type="ECO:0000256" key="1">
    <source>
        <dbReference type="ARBA" id="ARBA00004123"/>
    </source>
</evidence>
<keyword evidence="3" id="KW-0158">Chromosome</keyword>
<feature type="region of interest" description="Disordered" evidence="7">
    <location>
        <begin position="1214"/>
        <end position="1238"/>
    </location>
</feature>
<evidence type="ECO:0000313" key="10">
    <source>
        <dbReference type="Proteomes" id="UP000799771"/>
    </source>
</evidence>
<evidence type="ECO:0000256" key="7">
    <source>
        <dbReference type="SAM" id="MobiDB-lite"/>
    </source>
</evidence>
<dbReference type="OrthoDB" id="5399929at2759"/>
<evidence type="ECO:0000256" key="2">
    <source>
        <dbReference type="ARBA" id="ARBA00004574"/>
    </source>
</evidence>
<dbReference type="InterPro" id="IPR016024">
    <property type="entry name" value="ARM-type_fold"/>
</dbReference>
<comment type="subcellular location">
    <subcellularLocation>
        <location evidence="2">Chromosome</location>
        <location evidence="2">Telomere</location>
    </subcellularLocation>
    <subcellularLocation>
        <location evidence="1">Nucleus</location>
    </subcellularLocation>
</comment>
<dbReference type="GO" id="GO:0000723">
    <property type="term" value="P:telomere maintenance"/>
    <property type="evidence" value="ECO:0007669"/>
    <property type="project" value="TreeGrafter"/>
</dbReference>
<dbReference type="SUPFAM" id="SSF48371">
    <property type="entry name" value="ARM repeat"/>
    <property type="match status" value="1"/>
</dbReference>
<evidence type="ECO:0000256" key="3">
    <source>
        <dbReference type="ARBA" id="ARBA00022454"/>
    </source>
</evidence>
<keyword evidence="10" id="KW-1185">Reference proteome</keyword>
<evidence type="ECO:0000256" key="5">
    <source>
        <dbReference type="ARBA" id="ARBA00023242"/>
    </source>
</evidence>
<dbReference type="InterPro" id="IPR022031">
    <property type="entry name" value="Rif1_N"/>
</dbReference>
<accession>A0A6A6AI39</accession>
<keyword evidence="5" id="KW-0539">Nucleus</keyword>
<dbReference type="RefSeq" id="XP_033524964.1">
    <property type="nucleotide sequence ID" value="XM_033672369.1"/>
</dbReference>
<feature type="region of interest" description="Disordered" evidence="7">
    <location>
        <begin position="1"/>
        <end position="27"/>
    </location>
</feature>
<proteinExistence type="predicted"/>
<feature type="region of interest" description="Disordered" evidence="7">
    <location>
        <begin position="1131"/>
        <end position="1160"/>
    </location>
</feature>
<feature type="compositionally biased region" description="Basic and acidic residues" evidence="7">
    <location>
        <begin position="1513"/>
        <end position="1525"/>
    </location>
</feature>
<dbReference type="Pfam" id="PF12231">
    <property type="entry name" value="Rif1_N"/>
    <property type="match status" value="1"/>
</dbReference>
<feature type="compositionally biased region" description="Low complexity" evidence="7">
    <location>
        <begin position="1651"/>
        <end position="1662"/>
    </location>
</feature>
<dbReference type="GO" id="GO:0005634">
    <property type="term" value="C:nucleus"/>
    <property type="evidence" value="ECO:0007669"/>
    <property type="project" value="UniProtKB-SubCell"/>
</dbReference>
<dbReference type="PANTHER" id="PTHR22928:SF3">
    <property type="entry name" value="TELOMERE-ASSOCIATED PROTEIN RIF1"/>
    <property type="match status" value="1"/>
</dbReference>
<dbReference type="GO" id="GO:0140445">
    <property type="term" value="C:chromosome, telomeric repeat region"/>
    <property type="evidence" value="ECO:0007669"/>
    <property type="project" value="TreeGrafter"/>
</dbReference>
<dbReference type="PANTHER" id="PTHR22928">
    <property type="entry name" value="TELOMERE-ASSOCIATED PROTEIN RIF1"/>
    <property type="match status" value="1"/>
</dbReference>
<feature type="region of interest" description="Disordered" evidence="7">
    <location>
        <begin position="1415"/>
        <end position="1680"/>
    </location>
</feature>
<protein>
    <recommendedName>
        <fullName evidence="8">Telomere-associated protein Rif1 N-terminal domain-containing protein</fullName>
    </recommendedName>
</protein>
<feature type="domain" description="Telomere-associated protein Rif1 N-terminal" evidence="8">
    <location>
        <begin position="156"/>
        <end position="523"/>
    </location>
</feature>
<evidence type="ECO:0000313" key="9">
    <source>
        <dbReference type="EMBL" id="KAF2130577.1"/>
    </source>
</evidence>
<name>A0A6A6AI39_9PLEO</name>
<evidence type="ECO:0000256" key="6">
    <source>
        <dbReference type="ARBA" id="ARBA00023306"/>
    </source>
</evidence>